<dbReference type="InterPro" id="IPR052022">
    <property type="entry name" value="26kDa_periplasmic_antigen"/>
</dbReference>
<organism evidence="1 3">
    <name type="scientific">Alkalithermobacter thermoalcaliphilus JW-YL-7 = DSM 7308</name>
    <dbReference type="NCBI Taxonomy" id="1121328"/>
    <lineage>
        <taxon>Bacteria</taxon>
        <taxon>Bacillati</taxon>
        <taxon>Bacillota</taxon>
        <taxon>Clostridia</taxon>
        <taxon>Peptostreptococcales</taxon>
        <taxon>Tepidibacteraceae</taxon>
        <taxon>Alkalithermobacter</taxon>
    </lineage>
</organism>
<sequence>MNLYYPKYNRSYYKDKCNTMTVQGRASVYARPDIATINLGVSTENKDVQLAQRENAIKSNKIINDIKKLGVKEEDIRTILYSIDRKYEFIDNKQEFVGYEVRNIFRIIIKDLDSIGKVIDISVQNGANIVENISFSLSNPEVYYKKALNKAAQNAKSKASEIARAFEVKLNKIPISITEQSIGEAYSLKLASDTTPIEVGQLEIVASISVVFSYS</sequence>
<evidence type="ECO:0008006" key="5">
    <source>
        <dbReference type="Google" id="ProtNLM"/>
    </source>
</evidence>
<evidence type="ECO:0000313" key="1">
    <source>
        <dbReference type="EMBL" id="KXZ39723.1"/>
    </source>
</evidence>
<dbReference type="RefSeq" id="WP_066069368.1">
    <property type="nucleotide sequence ID" value="NZ_FRBG01000003.1"/>
</dbReference>
<accession>A0A150FQ33</accession>
<comment type="caution">
    <text evidence="1">The sequence shown here is derived from an EMBL/GenBank/DDBJ whole genome shotgun (WGS) entry which is preliminary data.</text>
</comment>
<dbReference type="EMBL" id="LSFY01000001">
    <property type="protein sequence ID" value="KXZ39723.1"/>
    <property type="molecule type" value="Genomic_DNA"/>
</dbReference>
<dbReference type="PANTHER" id="PTHR34387">
    <property type="entry name" value="SLR1258 PROTEIN"/>
    <property type="match status" value="1"/>
</dbReference>
<evidence type="ECO:0000313" key="3">
    <source>
        <dbReference type="Proteomes" id="UP000092605"/>
    </source>
</evidence>
<dbReference type="EMBL" id="FRBG01000003">
    <property type="protein sequence ID" value="SHK63323.1"/>
    <property type="molecule type" value="Genomic_DNA"/>
</dbReference>
<dbReference type="PATRIC" id="fig|1121328.3.peg.804"/>
<dbReference type="AlphaFoldDB" id="A0A150FQ33"/>
<evidence type="ECO:0000313" key="2">
    <source>
        <dbReference type="EMBL" id="SHK63323.1"/>
    </source>
</evidence>
<dbReference type="Pfam" id="PF04402">
    <property type="entry name" value="SIMPL"/>
    <property type="match status" value="1"/>
</dbReference>
<dbReference type="Proteomes" id="UP000323392">
    <property type="component" value="Unassembled WGS sequence"/>
</dbReference>
<keyword evidence="4" id="KW-1185">Reference proteome</keyword>
<dbReference type="PANTHER" id="PTHR34387:SF1">
    <property type="entry name" value="PERIPLASMIC IMMUNOGENIC PROTEIN"/>
    <property type="match status" value="1"/>
</dbReference>
<protein>
    <recommendedName>
        <fullName evidence="5">26 kDa periplasmic immunogenic protein</fullName>
    </recommendedName>
</protein>
<dbReference type="STRING" id="1121328.JWYL7_0798"/>
<reference evidence="2 4" key="2">
    <citation type="submission" date="2016-11" db="EMBL/GenBank/DDBJ databases">
        <authorList>
            <person name="Varghese N."/>
            <person name="Submissions S."/>
        </authorList>
    </citation>
    <scope>NUCLEOTIDE SEQUENCE [LARGE SCALE GENOMIC DNA]</scope>
    <source>
        <strain evidence="2 4">DSM 7308</strain>
    </source>
</reference>
<dbReference type="Gene3D" id="3.30.110.170">
    <property type="entry name" value="Protein of unknown function (DUF541), domain 1"/>
    <property type="match status" value="1"/>
</dbReference>
<dbReference type="GO" id="GO:0006974">
    <property type="term" value="P:DNA damage response"/>
    <property type="evidence" value="ECO:0007669"/>
    <property type="project" value="TreeGrafter"/>
</dbReference>
<dbReference type="Gene3D" id="3.30.70.2970">
    <property type="entry name" value="Protein of unknown function (DUF541), domain 2"/>
    <property type="match status" value="1"/>
</dbReference>
<name>A0A150FQ33_CLOPD</name>
<proteinExistence type="predicted"/>
<dbReference type="OrthoDB" id="9785192at2"/>
<gene>
    <name evidence="1" type="ORF">JWYL7_0798</name>
    <name evidence="2" type="ORF">SAMN05661008_00599</name>
</gene>
<dbReference type="Proteomes" id="UP000092605">
    <property type="component" value="Unassembled WGS sequence"/>
</dbReference>
<dbReference type="InterPro" id="IPR007497">
    <property type="entry name" value="SIMPL/DUF541"/>
</dbReference>
<evidence type="ECO:0000313" key="4">
    <source>
        <dbReference type="Proteomes" id="UP000323392"/>
    </source>
</evidence>
<reference evidence="1 3" key="1">
    <citation type="submission" date="2016-02" db="EMBL/GenBank/DDBJ databases">
        <title>Draft genome sequence for Clostridium paradoxum JW-YL-7.</title>
        <authorList>
            <person name="Utturkar S.M."/>
            <person name="Lancaster A."/>
            <person name="Poole F.L."/>
            <person name="Adams M.W."/>
            <person name="Brown S.D."/>
        </authorList>
    </citation>
    <scope>NUCLEOTIDE SEQUENCE [LARGE SCALE GENOMIC DNA]</scope>
    <source>
        <strain evidence="1 3">JW-YL-7</strain>
    </source>
</reference>